<dbReference type="InterPro" id="IPR014752">
    <property type="entry name" value="Arrestin-like_C"/>
</dbReference>
<dbReference type="SMART" id="SM01017">
    <property type="entry name" value="Arrestin_C"/>
    <property type="match status" value="1"/>
</dbReference>
<keyword evidence="6 10" id="KW-0472">Membrane</keyword>
<organism evidence="12 13">
    <name type="scientific">Aspergillus parasiticus (strain ATCC 56775 / NRRL 5862 / SRRC 143 / SU-1)</name>
    <dbReference type="NCBI Taxonomy" id="1403190"/>
    <lineage>
        <taxon>Eukaryota</taxon>
        <taxon>Fungi</taxon>
        <taxon>Dikarya</taxon>
        <taxon>Ascomycota</taxon>
        <taxon>Pezizomycotina</taxon>
        <taxon>Eurotiomycetes</taxon>
        <taxon>Eurotiomycetidae</taxon>
        <taxon>Eurotiales</taxon>
        <taxon>Aspergillaceae</taxon>
        <taxon>Aspergillus</taxon>
        <taxon>Aspergillus subgen. Circumdati</taxon>
    </lineage>
</organism>
<sequence length="1253" mass="140550">MRSKRDPVKGFIVTILCWCVSAAILLSVIGVVAQEHTIINSQQTLQYTQNYFYGTFAAGYYVLIAVFLAIYAGSVHSVHLNREDRRTIECTSIILRVAAFFVFLLGGAAVYATIEGWLFMDALYWADYTLLTIGIGNLAPKTHLGRSLLFPYASAGIMNTGLVISSMTAFTEDLRQLNIRFKIEEVHSGIRGRQASRGCAGNIRSDKEKQPLQMPADPQYPNKADLLKLQRMKRDFYRRHRWMTLVSSGLALLFLWLVSAAIFRRSERSQQWTYFQALYFTYTSLTTIGYGDLYPTSNFGKAFFVFWSLLAVPVLTNVIAAMGQLGFEKLTYLLRYLWRFHVSRLARMNADAHRERERKKSVPGPGIATDSNGRASEPTNSMQPSTGVQSSSTYEKKESGKLLVQAAQRSLTLCEEIHKLILTLQSSSTTQLDLYSEWDRILPLLHPEGDGGAYFVHKIRSKRNSLLHLEEQYNLFVVIGGSPLAYTERAFHLVGKVALNNLVYLREAKSYAGRIDLHHRFALSGFSYWQPGTILILSMAITESSIKPNHGASVPNECLSGANISSYMASIQGCQGRRPRSIGQALSYALSASRLGCISQFYAGFVTSNFYVECKLTFLDFGMVIAKRTENEIWSRGYGINQYVYYATKGPKRFLGGALAVDSKDKFEIPRTIWRSDGERREDASAAPIEKLKLNYPNEKQRLRQFNRFNPGPAAERFCDRGIMETLLPPDIPCHSGRHIAGARKGIQLNFALLEPVVFLQGHSTRSSACKNKAVVVRGYLHMRVTEPIKIKRICVCFRGLVQVEVSECRPLFQLEFLGNRDLITSGITYFDRGQTARIGNVYGADLCHISDQSGTDTERGQRGKKTTQTLWRGQYLPEYNIGSSQQPRTLESVSKSAVFPVGGYLYSFEFLLHNALPETIKTELISTRYYLEALIEPSGPFCSKVVSRLDVPVIRLPAENSLELIEPIIISRNWREQLAYDVCIFGKCFPLGSQIPMRVKLTPLVNLQCHWIRLPMKKVLLFEKQAGLASYSSYPGSTLRITTDEGISRTPGIQTTNLLGEESETSDIKLEVQLPRCPEMRIKEKTQWLHFSTKGSSTEVHHWIQIILCLSLADQGSMGSIKPRPVELTIESPFTILSCKATPANIYVPPYEVEGAIEVTASQEAQCGCGQSPRPISLASRHDAEAPGAEARVNLTTVEGQFSGDITQSLSLDSMSGGIKQPARARLPDLGVSSDERHRRPDPYRSRQWYGR</sequence>
<dbReference type="PANTHER" id="PTHR11003">
    <property type="entry name" value="POTASSIUM CHANNEL, SUBFAMILY K"/>
    <property type="match status" value="1"/>
</dbReference>
<evidence type="ECO:0000313" key="13">
    <source>
        <dbReference type="Proteomes" id="UP000033540"/>
    </source>
</evidence>
<dbReference type="InterPro" id="IPR013099">
    <property type="entry name" value="K_chnl_dom"/>
</dbReference>
<feature type="transmembrane region" description="Helical" evidence="10">
    <location>
        <begin position="303"/>
        <end position="327"/>
    </location>
</feature>
<keyword evidence="3 8" id="KW-0812">Transmembrane</keyword>
<feature type="transmembrane region" description="Helical" evidence="10">
    <location>
        <begin position="242"/>
        <end position="262"/>
    </location>
</feature>
<comment type="caution">
    <text evidence="12">The sequence shown here is derived from an EMBL/GenBank/DDBJ whole genome shotgun (WGS) entry which is preliminary data.</text>
</comment>
<evidence type="ECO:0000313" key="12">
    <source>
        <dbReference type="EMBL" id="KJK67638.1"/>
    </source>
</evidence>
<feature type="transmembrane region" description="Helical" evidence="10">
    <location>
        <begin position="93"/>
        <end position="114"/>
    </location>
</feature>
<keyword evidence="7 8" id="KW-0407">Ion channel</keyword>
<feature type="transmembrane region" description="Helical" evidence="10">
    <location>
        <begin position="12"/>
        <end position="31"/>
    </location>
</feature>
<dbReference type="STRING" id="1403190.A0A0F0IP26"/>
<dbReference type="EMBL" id="JZEE01000186">
    <property type="protein sequence ID" value="KJK67638.1"/>
    <property type="molecule type" value="Genomic_DNA"/>
</dbReference>
<reference evidence="12 13" key="1">
    <citation type="submission" date="2015-02" db="EMBL/GenBank/DDBJ databases">
        <title>Draft genome sequence of Aspergillus parasiticus SU-1.</title>
        <authorList>
            <person name="Yu J."/>
            <person name="Fedorova N."/>
            <person name="Yin Y."/>
            <person name="Losada L."/>
            <person name="Zafar N."/>
            <person name="Taujale R."/>
            <person name="Ehrlich K.C."/>
            <person name="Bhatnagar D."/>
            <person name="Cleveland T.E."/>
            <person name="Bennett J.W."/>
            <person name="Nierman W.C."/>
        </authorList>
    </citation>
    <scope>NUCLEOTIDE SEQUENCE [LARGE SCALE GENOMIC DNA]</scope>
    <source>
        <strain evidence="13">ATCC 56775 / NRRL 5862 / SRRC 143 / SU-1</strain>
    </source>
</reference>
<evidence type="ECO:0000256" key="2">
    <source>
        <dbReference type="ARBA" id="ARBA00022448"/>
    </source>
</evidence>
<dbReference type="Pfam" id="PF07885">
    <property type="entry name" value="Ion_trans_2"/>
    <property type="match status" value="2"/>
</dbReference>
<protein>
    <submittedName>
        <fullName evidence="12">Ion channel</fullName>
    </submittedName>
</protein>
<dbReference type="GO" id="GO:0015271">
    <property type="term" value="F:outward rectifier potassium channel activity"/>
    <property type="evidence" value="ECO:0007669"/>
    <property type="project" value="TreeGrafter"/>
</dbReference>
<comment type="similarity">
    <text evidence="8">Belongs to the two pore domain potassium channel (TC 1.A.1.8) family.</text>
</comment>
<dbReference type="Proteomes" id="UP000033540">
    <property type="component" value="Unassembled WGS sequence"/>
</dbReference>
<evidence type="ECO:0000256" key="8">
    <source>
        <dbReference type="RuleBase" id="RU003857"/>
    </source>
</evidence>
<proteinExistence type="inferred from homology"/>
<dbReference type="InterPro" id="IPR003280">
    <property type="entry name" value="2pore_dom_K_chnl"/>
</dbReference>
<keyword evidence="4 10" id="KW-1133">Transmembrane helix</keyword>
<keyword evidence="5 8" id="KW-0406">Ion transport</keyword>
<dbReference type="PRINTS" id="PR01333">
    <property type="entry name" value="2POREKCHANEL"/>
</dbReference>
<feature type="compositionally biased region" description="Basic and acidic residues" evidence="9">
    <location>
        <begin position="1235"/>
        <end position="1246"/>
    </location>
</feature>
<evidence type="ECO:0000256" key="10">
    <source>
        <dbReference type="SAM" id="Phobius"/>
    </source>
</evidence>
<feature type="region of interest" description="Disordered" evidence="9">
    <location>
        <begin position="1210"/>
        <end position="1253"/>
    </location>
</feature>
<feature type="compositionally biased region" description="Polar residues" evidence="9">
    <location>
        <begin position="369"/>
        <end position="393"/>
    </location>
</feature>
<feature type="transmembrane region" description="Helical" evidence="10">
    <location>
        <begin position="274"/>
        <end position="291"/>
    </location>
</feature>
<dbReference type="AlphaFoldDB" id="A0A0F0IP26"/>
<evidence type="ECO:0000256" key="5">
    <source>
        <dbReference type="ARBA" id="ARBA00023065"/>
    </source>
</evidence>
<dbReference type="FunFam" id="1.10.287.70:FF:000198">
    <property type="entry name" value="TOK2 potassium channel"/>
    <property type="match status" value="1"/>
</dbReference>
<gene>
    <name evidence="12" type="ORF">P875_00116950</name>
</gene>
<feature type="domain" description="Arrestin C-terminal-like" evidence="11">
    <location>
        <begin position="975"/>
        <end position="1142"/>
    </location>
</feature>
<feature type="transmembrane region" description="Helical" evidence="10">
    <location>
        <begin position="149"/>
        <end position="170"/>
    </location>
</feature>
<evidence type="ECO:0000256" key="3">
    <source>
        <dbReference type="ARBA" id="ARBA00022692"/>
    </source>
</evidence>
<evidence type="ECO:0000256" key="7">
    <source>
        <dbReference type="ARBA" id="ARBA00023303"/>
    </source>
</evidence>
<evidence type="ECO:0000256" key="6">
    <source>
        <dbReference type="ARBA" id="ARBA00023136"/>
    </source>
</evidence>
<evidence type="ECO:0000256" key="1">
    <source>
        <dbReference type="ARBA" id="ARBA00004141"/>
    </source>
</evidence>
<dbReference type="GO" id="GO:0005886">
    <property type="term" value="C:plasma membrane"/>
    <property type="evidence" value="ECO:0007669"/>
    <property type="project" value="TreeGrafter"/>
</dbReference>
<comment type="subcellular location">
    <subcellularLocation>
        <location evidence="1">Membrane</location>
        <topology evidence="1">Multi-pass membrane protein</topology>
    </subcellularLocation>
</comment>
<dbReference type="SUPFAM" id="SSF81324">
    <property type="entry name" value="Voltage-gated potassium channels"/>
    <property type="match status" value="2"/>
</dbReference>
<evidence type="ECO:0000259" key="11">
    <source>
        <dbReference type="SMART" id="SM01017"/>
    </source>
</evidence>
<dbReference type="PANTHER" id="PTHR11003:SF291">
    <property type="entry name" value="IP11374P"/>
    <property type="match status" value="1"/>
</dbReference>
<dbReference type="GO" id="GO:0030322">
    <property type="term" value="P:stabilization of membrane potential"/>
    <property type="evidence" value="ECO:0007669"/>
    <property type="project" value="TreeGrafter"/>
</dbReference>
<evidence type="ECO:0000256" key="4">
    <source>
        <dbReference type="ARBA" id="ARBA00022989"/>
    </source>
</evidence>
<name>A0A0F0IP26_ASPPU</name>
<dbReference type="InterPro" id="IPR011022">
    <property type="entry name" value="Arrestin_C-like"/>
</dbReference>
<evidence type="ECO:0000256" key="9">
    <source>
        <dbReference type="SAM" id="MobiDB-lite"/>
    </source>
</evidence>
<feature type="transmembrane region" description="Helical" evidence="10">
    <location>
        <begin position="51"/>
        <end position="72"/>
    </location>
</feature>
<keyword evidence="2 8" id="KW-0813">Transport</keyword>
<dbReference type="OrthoDB" id="2238745at2759"/>
<feature type="region of interest" description="Disordered" evidence="9">
    <location>
        <begin position="353"/>
        <end position="394"/>
    </location>
</feature>
<dbReference type="Gene3D" id="1.10.287.70">
    <property type="match status" value="2"/>
</dbReference>
<dbReference type="GO" id="GO:0022841">
    <property type="term" value="F:potassium ion leak channel activity"/>
    <property type="evidence" value="ECO:0007669"/>
    <property type="project" value="TreeGrafter"/>
</dbReference>
<dbReference type="Gene3D" id="2.60.40.640">
    <property type="match status" value="1"/>
</dbReference>
<accession>A0A0F0IP26</accession>